<evidence type="ECO:0000256" key="1">
    <source>
        <dbReference type="ARBA" id="ARBA00004496"/>
    </source>
</evidence>
<dbReference type="Pfam" id="PF05741">
    <property type="entry name" value="zf-nanos"/>
    <property type="match status" value="1"/>
</dbReference>
<evidence type="ECO:0000313" key="11">
    <source>
        <dbReference type="EMBL" id="KAJ1526114.1"/>
    </source>
</evidence>
<accession>A0AAV7XNA1</accession>
<evidence type="ECO:0000256" key="4">
    <source>
        <dbReference type="ARBA" id="ARBA00022771"/>
    </source>
</evidence>
<sequence>MYQSYDWRSAYRGDQYRPSPNSLQTVVHAPSRSPLVSMNYPGNAPYYHSEEQSRFQAGNRGNGVSSSKPSGVEDFDSESIPDVFTALVKQLLDDIDSDMVEAPAQSQFPNVSEEEETIGELAIKLADLALMDSPSYEYSLPASYACKPLPAAKSVQSKSTTVGAASEKPKFKHIHMKDQQAPFKINQHVASDHKFNRIYFKERQGSSVPFQGFGTVFTKGNGNAGNVRRKKATSRSPFQHSGAGGSSWMSLPPFKSTSSSTGSKSDGSSSSDSSVHRESVPNPSSLYFTKYKPLPRRGDSEEDTFKPKQIHRPRKTYSSSSSSSGGRGKFSECVFCKTNGETSAIYRGHVLKDERGRTVCKVLQKYICPLCGATGSNAHTVKYCPKNKNPPPIATMTTLKAMRTSTGRKRFGHGSGQARHFDNHFLSA</sequence>
<name>A0AAV7XNA1_9NEOP</name>
<keyword evidence="3" id="KW-0479">Metal-binding</keyword>
<evidence type="ECO:0000256" key="5">
    <source>
        <dbReference type="ARBA" id="ARBA00022833"/>
    </source>
</evidence>
<keyword evidence="7 8" id="KW-0694">RNA-binding</keyword>
<evidence type="ECO:0000313" key="12">
    <source>
        <dbReference type="Proteomes" id="UP001075354"/>
    </source>
</evidence>
<evidence type="ECO:0000256" key="7">
    <source>
        <dbReference type="ARBA" id="ARBA00022884"/>
    </source>
</evidence>
<keyword evidence="12" id="KW-1185">Reference proteome</keyword>
<feature type="region of interest" description="Disordered" evidence="9">
    <location>
        <begin position="52"/>
        <end position="75"/>
    </location>
</feature>
<comment type="similarity">
    <text evidence="8">Belongs to the nanos family.</text>
</comment>
<protein>
    <recommendedName>
        <fullName evidence="10">Nanos-type domain-containing protein</fullName>
    </recommendedName>
</protein>
<evidence type="ECO:0000256" key="6">
    <source>
        <dbReference type="ARBA" id="ARBA00022845"/>
    </source>
</evidence>
<dbReference type="Gene3D" id="4.10.60.30">
    <property type="entry name" value="Nanos, RNA-binding domain"/>
    <property type="match status" value="1"/>
</dbReference>
<feature type="compositionally biased region" description="Low complexity" evidence="9">
    <location>
        <begin position="255"/>
        <end position="273"/>
    </location>
</feature>
<keyword evidence="5" id="KW-0862">Zinc</keyword>
<dbReference type="GO" id="GO:0005737">
    <property type="term" value="C:cytoplasm"/>
    <property type="evidence" value="ECO:0007669"/>
    <property type="project" value="UniProtKB-SubCell"/>
</dbReference>
<dbReference type="GO" id="GO:0006417">
    <property type="term" value="P:regulation of translation"/>
    <property type="evidence" value="ECO:0007669"/>
    <property type="project" value="UniProtKB-UniRule"/>
</dbReference>
<dbReference type="Proteomes" id="UP001075354">
    <property type="component" value="Chromosome 7"/>
</dbReference>
<dbReference type="InterPro" id="IPR008705">
    <property type="entry name" value="Nanos/Xcar2"/>
</dbReference>
<dbReference type="PANTHER" id="PTHR12887">
    <property type="entry name" value="NANOS PROTEIN"/>
    <property type="match status" value="1"/>
</dbReference>
<evidence type="ECO:0000256" key="9">
    <source>
        <dbReference type="SAM" id="MobiDB-lite"/>
    </source>
</evidence>
<feature type="compositionally biased region" description="Basic and acidic residues" evidence="9">
    <location>
        <begin position="296"/>
        <end position="306"/>
    </location>
</feature>
<dbReference type="EMBL" id="JAPTSV010000007">
    <property type="protein sequence ID" value="KAJ1526114.1"/>
    <property type="molecule type" value="Genomic_DNA"/>
</dbReference>
<evidence type="ECO:0000256" key="2">
    <source>
        <dbReference type="ARBA" id="ARBA00022490"/>
    </source>
</evidence>
<dbReference type="GO" id="GO:0008270">
    <property type="term" value="F:zinc ion binding"/>
    <property type="evidence" value="ECO:0007669"/>
    <property type="project" value="UniProtKB-KW"/>
</dbReference>
<comment type="subcellular location">
    <subcellularLocation>
        <location evidence="1">Cytoplasm</location>
    </subcellularLocation>
</comment>
<keyword evidence="6 8" id="KW-0810">Translation regulation</keyword>
<comment type="caution">
    <text evidence="11">The sequence shown here is derived from an EMBL/GenBank/DDBJ whole genome shotgun (WGS) entry which is preliminary data.</text>
</comment>
<proteinExistence type="inferred from homology"/>
<feature type="domain" description="Nanos-type" evidence="10">
    <location>
        <begin position="332"/>
        <end position="386"/>
    </location>
</feature>
<gene>
    <name evidence="11" type="ORF">ONE63_009277</name>
</gene>
<dbReference type="GO" id="GO:0003723">
    <property type="term" value="F:RNA binding"/>
    <property type="evidence" value="ECO:0007669"/>
    <property type="project" value="UniProtKB-UniRule"/>
</dbReference>
<evidence type="ECO:0000256" key="3">
    <source>
        <dbReference type="ARBA" id="ARBA00022723"/>
    </source>
</evidence>
<keyword evidence="2" id="KW-0963">Cytoplasm</keyword>
<keyword evidence="4 8" id="KW-0863">Zinc-finger</keyword>
<dbReference type="InterPro" id="IPR038129">
    <property type="entry name" value="Nanos_sf"/>
</dbReference>
<reference evidence="11" key="1">
    <citation type="submission" date="2022-12" db="EMBL/GenBank/DDBJ databases">
        <title>Chromosome-level genome assembly of the bean flower thrips Megalurothrips usitatus.</title>
        <authorList>
            <person name="Ma L."/>
            <person name="Liu Q."/>
            <person name="Li H."/>
            <person name="Cai W."/>
        </authorList>
    </citation>
    <scope>NUCLEOTIDE SEQUENCE</scope>
    <source>
        <strain evidence="11">Cailab_2022a</strain>
    </source>
</reference>
<organism evidence="11 12">
    <name type="scientific">Megalurothrips usitatus</name>
    <name type="common">bean blossom thrips</name>
    <dbReference type="NCBI Taxonomy" id="439358"/>
    <lineage>
        <taxon>Eukaryota</taxon>
        <taxon>Metazoa</taxon>
        <taxon>Ecdysozoa</taxon>
        <taxon>Arthropoda</taxon>
        <taxon>Hexapoda</taxon>
        <taxon>Insecta</taxon>
        <taxon>Pterygota</taxon>
        <taxon>Neoptera</taxon>
        <taxon>Paraneoptera</taxon>
        <taxon>Thysanoptera</taxon>
        <taxon>Terebrantia</taxon>
        <taxon>Thripoidea</taxon>
        <taxon>Thripidae</taxon>
        <taxon>Megalurothrips</taxon>
    </lineage>
</organism>
<feature type="region of interest" description="Disordered" evidence="9">
    <location>
        <begin position="1"/>
        <end position="28"/>
    </location>
</feature>
<evidence type="ECO:0000256" key="8">
    <source>
        <dbReference type="PROSITE-ProRule" id="PRU00855"/>
    </source>
</evidence>
<feature type="region of interest" description="Disordered" evidence="9">
    <location>
        <begin position="218"/>
        <end position="328"/>
    </location>
</feature>
<dbReference type="PROSITE" id="PS51522">
    <property type="entry name" value="ZF_NANOS"/>
    <property type="match status" value="1"/>
</dbReference>
<dbReference type="InterPro" id="IPR024161">
    <property type="entry name" value="Znf_nanos-typ"/>
</dbReference>
<dbReference type="AlphaFoldDB" id="A0AAV7XNA1"/>
<evidence type="ECO:0000259" key="10">
    <source>
        <dbReference type="PROSITE" id="PS51522"/>
    </source>
</evidence>